<reference evidence="3" key="1">
    <citation type="journal article" date="2012" name="Nat. Biotechnol.">
        <title>Reference genome sequence of the model plant Setaria.</title>
        <authorList>
            <person name="Bennetzen J.L."/>
            <person name="Schmutz J."/>
            <person name="Wang H."/>
            <person name="Percifield R."/>
            <person name="Hawkins J."/>
            <person name="Pontaroli A.C."/>
            <person name="Estep M."/>
            <person name="Feng L."/>
            <person name="Vaughn J.N."/>
            <person name="Grimwood J."/>
            <person name="Jenkins J."/>
            <person name="Barry K."/>
            <person name="Lindquist E."/>
            <person name="Hellsten U."/>
            <person name="Deshpande S."/>
            <person name="Wang X."/>
            <person name="Wu X."/>
            <person name="Mitros T."/>
            <person name="Triplett J."/>
            <person name="Yang X."/>
            <person name="Ye C.Y."/>
            <person name="Mauro-Herrera M."/>
            <person name="Wang L."/>
            <person name="Li P."/>
            <person name="Sharma M."/>
            <person name="Sharma R."/>
            <person name="Ronald P.C."/>
            <person name="Panaud O."/>
            <person name="Kellogg E.A."/>
            <person name="Brutnell T.P."/>
            <person name="Doust A.N."/>
            <person name="Tuskan G.A."/>
            <person name="Rokhsar D."/>
            <person name="Devos K.M."/>
        </authorList>
    </citation>
    <scope>NUCLEOTIDE SEQUENCE [LARGE SCALE GENOMIC DNA]</scope>
    <source>
        <strain evidence="3">cv. Yugu1</strain>
    </source>
</reference>
<name>K3YXL0_SETIT</name>
<dbReference type="AlphaFoldDB" id="K3YXL0"/>
<evidence type="ECO:0000313" key="3">
    <source>
        <dbReference type="Proteomes" id="UP000004995"/>
    </source>
</evidence>
<accession>K3YXL0</accession>
<dbReference type="InParanoid" id="K3YXL0"/>
<proteinExistence type="predicted"/>
<sequence>MVDGSAAAVAGVAWLSARQWLEHAWVRSSNSRGARAAGESRTWTTNLDGNRSSRRRT</sequence>
<protein>
    <submittedName>
        <fullName evidence="2">Uncharacterized protein</fullName>
    </submittedName>
</protein>
<evidence type="ECO:0000256" key="1">
    <source>
        <dbReference type="SAM" id="MobiDB-lite"/>
    </source>
</evidence>
<organism evidence="2 3">
    <name type="scientific">Setaria italica</name>
    <name type="common">Foxtail millet</name>
    <name type="synonym">Panicum italicum</name>
    <dbReference type="NCBI Taxonomy" id="4555"/>
    <lineage>
        <taxon>Eukaryota</taxon>
        <taxon>Viridiplantae</taxon>
        <taxon>Streptophyta</taxon>
        <taxon>Embryophyta</taxon>
        <taxon>Tracheophyta</taxon>
        <taxon>Spermatophyta</taxon>
        <taxon>Magnoliopsida</taxon>
        <taxon>Liliopsida</taxon>
        <taxon>Poales</taxon>
        <taxon>Poaceae</taxon>
        <taxon>PACMAD clade</taxon>
        <taxon>Panicoideae</taxon>
        <taxon>Panicodae</taxon>
        <taxon>Paniceae</taxon>
        <taxon>Cenchrinae</taxon>
        <taxon>Setaria</taxon>
    </lineage>
</organism>
<dbReference type="HOGENOM" id="CLU_3000035_0_0_1"/>
<dbReference type="Proteomes" id="UP000004995">
    <property type="component" value="Unassembled WGS sequence"/>
</dbReference>
<reference evidence="2" key="2">
    <citation type="submission" date="2018-08" db="UniProtKB">
        <authorList>
            <consortium name="EnsemblPlants"/>
        </authorList>
    </citation>
    <scope>IDENTIFICATION</scope>
    <source>
        <strain evidence="2">Yugu1</strain>
    </source>
</reference>
<evidence type="ECO:0000313" key="2">
    <source>
        <dbReference type="EnsemblPlants" id="KQL29790"/>
    </source>
</evidence>
<dbReference type="EMBL" id="AGNK02000339">
    <property type="status" value="NOT_ANNOTATED_CDS"/>
    <property type="molecule type" value="Genomic_DNA"/>
</dbReference>
<feature type="compositionally biased region" description="Polar residues" evidence="1">
    <location>
        <begin position="41"/>
        <end position="50"/>
    </location>
</feature>
<dbReference type="Gramene" id="KQL29790">
    <property type="protein sequence ID" value="KQL29790"/>
    <property type="gene ID" value="SETIT_019006mg"/>
</dbReference>
<dbReference type="EnsemblPlants" id="KQL29790">
    <property type="protein sequence ID" value="KQL29790"/>
    <property type="gene ID" value="SETIT_019006mg"/>
</dbReference>
<feature type="region of interest" description="Disordered" evidence="1">
    <location>
        <begin position="29"/>
        <end position="57"/>
    </location>
</feature>
<keyword evidence="3" id="KW-1185">Reference proteome</keyword>